<dbReference type="Proteomes" id="UP001144280">
    <property type="component" value="Unassembled WGS sequence"/>
</dbReference>
<evidence type="ECO:0008006" key="3">
    <source>
        <dbReference type="Google" id="ProtNLM"/>
    </source>
</evidence>
<organism evidence="1 2">
    <name type="scientific">Phytohabitans aurantiacus</name>
    <dbReference type="NCBI Taxonomy" id="3016789"/>
    <lineage>
        <taxon>Bacteria</taxon>
        <taxon>Bacillati</taxon>
        <taxon>Actinomycetota</taxon>
        <taxon>Actinomycetes</taxon>
        <taxon>Micromonosporales</taxon>
        <taxon>Micromonosporaceae</taxon>
    </lineage>
</organism>
<keyword evidence="2" id="KW-1185">Reference proteome</keyword>
<accession>A0ABQ5QVM2</accession>
<dbReference type="Gene3D" id="2.30.30.240">
    <property type="entry name" value="PRC-barrel domain"/>
    <property type="match status" value="1"/>
</dbReference>
<protein>
    <recommendedName>
        <fullName evidence="3">PRC-barrel domain-containing protein</fullName>
    </recommendedName>
</protein>
<comment type="caution">
    <text evidence="1">The sequence shown here is derived from an EMBL/GenBank/DDBJ whole genome shotgun (WGS) entry which is preliminary data.</text>
</comment>
<gene>
    <name evidence="1" type="ORF">Pa4123_30440</name>
</gene>
<evidence type="ECO:0000313" key="2">
    <source>
        <dbReference type="Proteomes" id="UP001144280"/>
    </source>
</evidence>
<evidence type="ECO:0000313" key="1">
    <source>
        <dbReference type="EMBL" id="GLH97769.1"/>
    </source>
</evidence>
<sequence>MSGGRAYDAHLHLLDRQIIDPDGRMVGKVDDVELAPDGEGGLYLAALLVGPAALGRRVGGRFGRLLVRLQGRGEPVRIPLEEVTEIGSAVRLGTRRPPPGSEHWIRDHVVARIPGASVESDE</sequence>
<reference evidence="1" key="1">
    <citation type="submission" date="2022-12" db="EMBL/GenBank/DDBJ databases">
        <title>New Phytohabitans aurantiacus sp. RD004123 nov., an actinomycete isolated from soil.</title>
        <authorList>
            <person name="Triningsih D.W."/>
            <person name="Harunari E."/>
            <person name="Igarashi Y."/>
        </authorList>
    </citation>
    <scope>NUCLEOTIDE SEQUENCE</scope>
    <source>
        <strain evidence="1">RD004123</strain>
    </source>
</reference>
<name>A0ABQ5QVM2_9ACTN</name>
<proteinExistence type="predicted"/>
<dbReference type="EMBL" id="BSDI01000012">
    <property type="protein sequence ID" value="GLH97769.1"/>
    <property type="molecule type" value="Genomic_DNA"/>
</dbReference>
<dbReference type="RefSeq" id="WP_281895957.1">
    <property type="nucleotide sequence ID" value="NZ_BSDI01000012.1"/>
</dbReference>